<dbReference type="Gene3D" id="3.30.70.100">
    <property type="match status" value="1"/>
</dbReference>
<sequence length="74" mass="8120">MSKAVFQLEPLTCPSCINKIETTLNKTTGVQSAKVLFNAGKVKAEYDETQVKGMQLEEIITKLGYPVQSAKISE</sequence>
<dbReference type="InterPro" id="IPR036163">
    <property type="entry name" value="HMA_dom_sf"/>
</dbReference>
<dbReference type="Proteomes" id="UP001519293">
    <property type="component" value="Unassembled WGS sequence"/>
</dbReference>
<evidence type="ECO:0000259" key="2">
    <source>
        <dbReference type="PROSITE" id="PS50846"/>
    </source>
</evidence>
<evidence type="ECO:0000256" key="1">
    <source>
        <dbReference type="ARBA" id="ARBA00022723"/>
    </source>
</evidence>
<keyword evidence="1" id="KW-0479">Metal-binding</keyword>
<evidence type="ECO:0000313" key="4">
    <source>
        <dbReference type="Proteomes" id="UP001519293"/>
    </source>
</evidence>
<dbReference type="CDD" id="cd00371">
    <property type="entry name" value="HMA"/>
    <property type="match status" value="1"/>
</dbReference>
<feature type="domain" description="HMA" evidence="2">
    <location>
        <begin position="2"/>
        <end position="68"/>
    </location>
</feature>
<proteinExistence type="predicted"/>
<comment type="caution">
    <text evidence="3">The sequence shown here is derived from an EMBL/GenBank/DDBJ whole genome shotgun (WGS) entry which is preliminary data.</text>
</comment>
<dbReference type="SUPFAM" id="SSF55008">
    <property type="entry name" value="HMA, heavy metal-associated domain"/>
    <property type="match status" value="1"/>
</dbReference>
<reference evidence="3 4" key="1">
    <citation type="submission" date="2021-03" db="EMBL/GenBank/DDBJ databases">
        <title>Genomic Encyclopedia of Type Strains, Phase IV (KMG-IV): sequencing the most valuable type-strain genomes for metagenomic binning, comparative biology and taxonomic classification.</title>
        <authorList>
            <person name="Goeker M."/>
        </authorList>
    </citation>
    <scope>NUCLEOTIDE SEQUENCE [LARGE SCALE GENOMIC DNA]</scope>
    <source>
        <strain evidence="3 4">DSM 26675</strain>
    </source>
</reference>
<organism evidence="3 4">
    <name type="scientific">Cytobacillus eiseniae</name>
    <dbReference type="NCBI Taxonomy" id="762947"/>
    <lineage>
        <taxon>Bacteria</taxon>
        <taxon>Bacillati</taxon>
        <taxon>Bacillota</taxon>
        <taxon>Bacilli</taxon>
        <taxon>Bacillales</taxon>
        <taxon>Bacillaceae</taxon>
        <taxon>Cytobacillus</taxon>
    </lineage>
</organism>
<evidence type="ECO:0000313" key="3">
    <source>
        <dbReference type="EMBL" id="MBP2240370.1"/>
    </source>
</evidence>
<keyword evidence="4" id="KW-1185">Reference proteome</keyword>
<dbReference type="EMBL" id="JAGIKZ010000003">
    <property type="protein sequence ID" value="MBP2240370.1"/>
    <property type="molecule type" value="Genomic_DNA"/>
</dbReference>
<dbReference type="RefSeq" id="WP_066397505.1">
    <property type="nucleotide sequence ID" value="NZ_JAGIKZ010000003.1"/>
</dbReference>
<dbReference type="PROSITE" id="PS50846">
    <property type="entry name" value="HMA_2"/>
    <property type="match status" value="1"/>
</dbReference>
<name>A0ABS4RBU1_9BACI</name>
<dbReference type="Pfam" id="PF00403">
    <property type="entry name" value="HMA"/>
    <property type="match status" value="1"/>
</dbReference>
<dbReference type="InterPro" id="IPR006121">
    <property type="entry name" value="HMA_dom"/>
</dbReference>
<dbReference type="PROSITE" id="PS01047">
    <property type="entry name" value="HMA_1"/>
    <property type="match status" value="1"/>
</dbReference>
<gene>
    <name evidence="3" type="ORF">J2Z40_000925</name>
</gene>
<accession>A0ABS4RBU1</accession>
<dbReference type="PRINTS" id="PR00942">
    <property type="entry name" value="CUATPASEI"/>
</dbReference>
<dbReference type="InterPro" id="IPR017969">
    <property type="entry name" value="Heavy-metal-associated_CS"/>
</dbReference>
<protein>
    <submittedName>
        <fullName evidence="3">Copper chaperone CopZ</fullName>
    </submittedName>
</protein>